<keyword evidence="2" id="KW-1185">Reference proteome</keyword>
<dbReference type="Proteomes" id="UP000008366">
    <property type="component" value="Unassembled WGS sequence"/>
</dbReference>
<evidence type="ECO:0000313" key="1">
    <source>
        <dbReference type="EMBL" id="GAB94979.1"/>
    </source>
</evidence>
<comment type="caution">
    <text evidence="1">The sequence shown here is derived from an EMBL/GenBank/DDBJ whole genome shotgun (WGS) entry which is preliminary data.</text>
</comment>
<sequence>MLGTGAADHVDLFKAGVDVADVADEFAISTKDLQQALRGHLSLAAACQRAVAGEGIA</sequence>
<dbReference type="AlphaFoldDB" id="K6X842"/>
<reference evidence="1 2" key="1">
    <citation type="submission" date="2012-08" db="EMBL/GenBank/DDBJ databases">
        <title>Whole genome shotgun sequence of Kineosphaera limosa NBRC 100340.</title>
        <authorList>
            <person name="Yoshida I."/>
            <person name="Isaki S."/>
            <person name="Hosoyama A."/>
            <person name="Tsuchikane K."/>
            <person name="Katsumata H."/>
            <person name="Ando Y."/>
            <person name="Ohji S."/>
            <person name="Hamada M."/>
            <person name="Tamura T."/>
            <person name="Yamazoe A."/>
            <person name="Yamazaki S."/>
            <person name="Fujita N."/>
        </authorList>
    </citation>
    <scope>NUCLEOTIDE SEQUENCE [LARGE SCALE GENOMIC DNA]</scope>
    <source>
        <strain evidence="1 2">NBRC 100340</strain>
    </source>
</reference>
<evidence type="ECO:0000313" key="2">
    <source>
        <dbReference type="Proteomes" id="UP000008366"/>
    </source>
</evidence>
<name>K6X842_9MICO</name>
<proteinExistence type="predicted"/>
<gene>
    <name evidence="1" type="ORF">KILIM_015_00390</name>
</gene>
<dbReference type="EMBL" id="BAHD01000015">
    <property type="protein sequence ID" value="GAB94979.1"/>
    <property type="molecule type" value="Genomic_DNA"/>
</dbReference>
<dbReference type="STRING" id="1184609.KILIM_015_00390"/>
<accession>K6X842</accession>
<organism evidence="1 2">
    <name type="scientific">Kineosphaera limosa NBRC 100340</name>
    <dbReference type="NCBI Taxonomy" id="1184609"/>
    <lineage>
        <taxon>Bacteria</taxon>
        <taxon>Bacillati</taxon>
        <taxon>Actinomycetota</taxon>
        <taxon>Actinomycetes</taxon>
        <taxon>Micrococcales</taxon>
        <taxon>Dermatophilaceae</taxon>
        <taxon>Kineosphaera</taxon>
    </lineage>
</organism>
<protein>
    <submittedName>
        <fullName evidence="1">Uncharacterized protein</fullName>
    </submittedName>
</protein>
<dbReference type="RefSeq" id="WP_006591511.1">
    <property type="nucleotide sequence ID" value="NZ_BAHD01000015.1"/>
</dbReference>